<dbReference type="AlphaFoldDB" id="A0AA39CGG3"/>
<protein>
    <recommendedName>
        <fullName evidence="1">Heterokaryon incompatibility domain-containing protein</fullName>
    </recommendedName>
</protein>
<dbReference type="PANTHER" id="PTHR24148">
    <property type="entry name" value="ANKYRIN REPEAT DOMAIN-CONTAINING PROTEIN 39 HOMOLOG-RELATED"/>
    <property type="match status" value="1"/>
</dbReference>
<evidence type="ECO:0000313" key="3">
    <source>
        <dbReference type="Proteomes" id="UP001172673"/>
    </source>
</evidence>
<reference evidence="2" key="1">
    <citation type="submission" date="2022-10" db="EMBL/GenBank/DDBJ databases">
        <title>Culturing micro-colonial fungi from biological soil crusts in the Mojave desert and describing Neophaeococcomyces mojavensis, and introducing the new genera and species Taxawa tesnikishii.</title>
        <authorList>
            <person name="Kurbessoian T."/>
            <person name="Stajich J.E."/>
        </authorList>
    </citation>
    <scope>NUCLEOTIDE SEQUENCE</scope>
    <source>
        <strain evidence="2">TK_41</strain>
    </source>
</reference>
<dbReference type="Pfam" id="PF06985">
    <property type="entry name" value="HET"/>
    <property type="match status" value="1"/>
</dbReference>
<dbReference type="PANTHER" id="PTHR24148:SF73">
    <property type="entry name" value="HET DOMAIN PROTEIN (AFU_ORTHOLOGUE AFUA_8G01020)"/>
    <property type="match status" value="1"/>
</dbReference>
<feature type="domain" description="Heterokaryon incompatibility" evidence="1">
    <location>
        <begin position="70"/>
        <end position="210"/>
    </location>
</feature>
<gene>
    <name evidence="2" type="ORF">H2200_008418</name>
</gene>
<evidence type="ECO:0000259" key="1">
    <source>
        <dbReference type="Pfam" id="PF06985"/>
    </source>
</evidence>
<comment type="caution">
    <text evidence="2">The sequence shown here is derived from an EMBL/GenBank/DDBJ whole genome shotgun (WGS) entry which is preliminary data.</text>
</comment>
<organism evidence="2 3">
    <name type="scientific">Cladophialophora chaetospira</name>
    <dbReference type="NCBI Taxonomy" id="386627"/>
    <lineage>
        <taxon>Eukaryota</taxon>
        <taxon>Fungi</taxon>
        <taxon>Dikarya</taxon>
        <taxon>Ascomycota</taxon>
        <taxon>Pezizomycotina</taxon>
        <taxon>Eurotiomycetes</taxon>
        <taxon>Chaetothyriomycetidae</taxon>
        <taxon>Chaetothyriales</taxon>
        <taxon>Herpotrichiellaceae</taxon>
        <taxon>Cladophialophora</taxon>
    </lineage>
</organism>
<dbReference type="InterPro" id="IPR010730">
    <property type="entry name" value="HET"/>
</dbReference>
<sequence length="598" mass="68300">MDHVQEQSSKQSAMEPALQDPDHFQYFSRYEPLNRESQEIRILTILPVQSSDDKITCSLTKIPLSATNDYFALSYCWGSSGETGEIMVNGQHVSVRKNLWNFLWNLRQVFDGVVRVWVDFLCIDQHDISERNFEIGMMGDIFKSAKTVIGWLGESNPTAERAFDYLDKVHIRRQMPVRTNFGRMRRKNNERALLDLIDRAYFSRLWILQEVVLAHDIRLMVGSRLTNWVTLHCATTSMRPLYRREIPDERSVSRLMFQEIRSLKRKSSGPYKLEDLVSRCHPASCQDPRDRLYGLLALVPLTTRAAVRVDYAGPVLETFMASYDLWSNSQRLRNADCATHWSSDWPRYLRSTNAFWLYRVRPRPSPKSLVGPEPVFTETQGFLTDSISASHDHRVHSVAEFLESIMTVYKGSSAELEQLCYDSTLRHGLTTPAAFRGSVYAAPAGYVSYVDTQSGDQGHDVAYMLFTTHLPQAGDALIDVGASVVVTRQLGTSYGVVEIGFSPDYLYRGVPDPRHWLRNRIPDMQGSILHSLAPYEVDQHMEVDVLLNGPAVAELIRTQVYLDSAKNADWPSWDIDEFAATHNLRLVRDSSLSQCQVR</sequence>
<name>A0AA39CGG3_9EURO</name>
<keyword evidence="3" id="KW-1185">Reference proteome</keyword>
<accession>A0AA39CGG3</accession>
<proteinExistence type="predicted"/>
<evidence type="ECO:0000313" key="2">
    <source>
        <dbReference type="EMBL" id="KAJ9607345.1"/>
    </source>
</evidence>
<dbReference type="EMBL" id="JAPDRK010000012">
    <property type="protein sequence ID" value="KAJ9607345.1"/>
    <property type="molecule type" value="Genomic_DNA"/>
</dbReference>
<dbReference type="Proteomes" id="UP001172673">
    <property type="component" value="Unassembled WGS sequence"/>
</dbReference>
<dbReference type="InterPro" id="IPR052895">
    <property type="entry name" value="HetReg/Transcr_Mod"/>
</dbReference>